<keyword evidence="10" id="KW-1185">Reference proteome</keyword>
<dbReference type="Gene3D" id="3.30.160.60">
    <property type="entry name" value="Classic Zinc Finger"/>
    <property type="match status" value="1"/>
</dbReference>
<reference evidence="9 11" key="3">
    <citation type="submission" date="2018-07" db="EMBL/GenBank/DDBJ databases">
        <title>Genomic and Epidemiologic Investigation of an Indolent Hospital Outbreak.</title>
        <authorList>
            <person name="Johnson R.C."/>
            <person name="Deming C."/>
            <person name="Conlan S."/>
            <person name="Zellmer C.J."/>
            <person name="Michelin A.V."/>
            <person name="Lee-Lin S."/>
            <person name="Thomas P.J."/>
            <person name="Park M."/>
            <person name="Weingarten R.A."/>
            <person name="Less J."/>
            <person name="Dekker J.P."/>
            <person name="Frank K.M."/>
            <person name="Musser K.A."/>
            <person name="Mcquiston J.R."/>
            <person name="Henderson D.K."/>
            <person name="Lau A.F."/>
            <person name="Palmore T.N."/>
            <person name="Segre J.A."/>
        </authorList>
    </citation>
    <scope>NUCLEOTIDE SEQUENCE [LARGE SCALE GENOMIC DNA]</scope>
    <source>
        <strain evidence="9 11">SK-NIH.Env10_0317</strain>
    </source>
</reference>
<dbReference type="AlphaFoldDB" id="A0A1L6JGE0"/>
<dbReference type="RefSeq" id="WP_066575780.1">
    <property type="nucleotide sequence ID" value="NZ_CP018820.1"/>
</dbReference>
<keyword evidence="5 7" id="KW-0456">Lyase</keyword>
<evidence type="ECO:0000256" key="5">
    <source>
        <dbReference type="ARBA" id="ARBA00023239"/>
    </source>
</evidence>
<dbReference type="Gene3D" id="3.30.1490.480">
    <property type="entry name" value="Endolytic murein transglycosylase"/>
    <property type="match status" value="1"/>
</dbReference>
<comment type="similarity">
    <text evidence="7">Belongs to the transglycosylase MltG family.</text>
</comment>
<dbReference type="CDD" id="cd08010">
    <property type="entry name" value="MltG_like"/>
    <property type="match status" value="1"/>
</dbReference>
<reference evidence="10" key="2">
    <citation type="submission" date="2016-12" db="EMBL/GenBank/DDBJ databases">
        <title>Whole genome sequencing of Sphingomonas sp. ABOJV.</title>
        <authorList>
            <person name="Conlan S."/>
            <person name="Thomas P.J."/>
            <person name="Mullikin J."/>
            <person name="Palmore T.N."/>
            <person name="Frank K.M."/>
            <person name="Segre J.A."/>
        </authorList>
    </citation>
    <scope>NUCLEOTIDE SEQUENCE [LARGE SCALE GENOMIC DNA]</scope>
    <source>
        <strain evidence="10">ABOJV</strain>
    </source>
</reference>
<keyword evidence="3 7" id="KW-1133">Transmembrane helix</keyword>
<keyword evidence="2 7" id="KW-0812">Transmembrane</keyword>
<keyword evidence="1 7" id="KW-1003">Cell membrane</keyword>
<dbReference type="PANTHER" id="PTHR30518">
    <property type="entry name" value="ENDOLYTIC MUREIN TRANSGLYCOSYLASE"/>
    <property type="match status" value="1"/>
</dbReference>
<dbReference type="GO" id="GO:0008932">
    <property type="term" value="F:lytic endotransglycosylase activity"/>
    <property type="evidence" value="ECO:0007669"/>
    <property type="project" value="UniProtKB-UniRule"/>
</dbReference>
<dbReference type="OrthoDB" id="9814591at2"/>
<comment type="catalytic activity">
    <reaction evidence="7">
        <text>a peptidoglycan chain = a peptidoglycan chain with N-acetyl-1,6-anhydromuramyl-[peptide] at the reducing end + a peptidoglycan chain with N-acetylglucosamine at the non-reducing end.</text>
        <dbReference type="EC" id="4.2.2.29"/>
    </reaction>
</comment>
<dbReference type="GO" id="GO:0071555">
    <property type="term" value="P:cell wall organization"/>
    <property type="evidence" value="ECO:0007669"/>
    <property type="project" value="UniProtKB-KW"/>
</dbReference>
<keyword evidence="6 7" id="KW-0961">Cell wall biogenesis/degradation</keyword>
<keyword evidence="7" id="KW-0997">Cell inner membrane</keyword>
<dbReference type="Pfam" id="PF02618">
    <property type="entry name" value="YceG"/>
    <property type="match status" value="1"/>
</dbReference>
<dbReference type="GO" id="GO:0009252">
    <property type="term" value="P:peptidoglycan biosynthetic process"/>
    <property type="evidence" value="ECO:0007669"/>
    <property type="project" value="UniProtKB-UniRule"/>
</dbReference>
<sequence>MRKLGCLGVIAVLVIGAAAFWAANQWGGAGPGKANVTVEVPAGATMRSAAEAMEKAGAIESADTFLWMARIFGDDAPVQAGEYRVPAGISQADILKMLQGGRTLQRFVMIPEGMPSILVHERLAAAPQLGGKTAVPEEGSILPDSYSYNRGESRQAVLDRMQAAMKKYLAQAWAKRKPGIAVSTPEQALILASIVEKETGKAEERRMVAGVYSNRLKRGMPLQADPTVIYPVTKGKPLGRRILRSELQDKNGYNTYASAGLPIGPIANPGRASIDAVLDPAETNALYFVADGTGGHIFADTLEQHNANVQKWYALRRARGEM</sequence>
<dbReference type="EC" id="4.2.2.29" evidence="7"/>
<dbReference type="NCBIfam" id="TIGR00247">
    <property type="entry name" value="endolytic transglycosylase MltG"/>
    <property type="match status" value="1"/>
</dbReference>
<proteinExistence type="inferred from homology"/>
<dbReference type="STRING" id="93064.BRX40_13090"/>
<reference evidence="8" key="1">
    <citation type="submission" date="2016-12" db="EMBL/GenBank/DDBJ databases">
        <title>Whole genome sequencing of Sphingomonas koreensis.</title>
        <authorList>
            <person name="Conlan S."/>
            <person name="Thomas P.J."/>
            <person name="Mullikin J."/>
            <person name="Palmore T.N."/>
            <person name="Frank K.M."/>
            <person name="Segre J.A."/>
        </authorList>
    </citation>
    <scope>NUCLEOTIDE SEQUENCE</scope>
    <source>
        <strain evidence="8">ABOJV</strain>
    </source>
</reference>
<organism evidence="8 10">
    <name type="scientific">Sphingomonas koreensis</name>
    <dbReference type="NCBI Taxonomy" id="93064"/>
    <lineage>
        <taxon>Bacteria</taxon>
        <taxon>Pseudomonadati</taxon>
        <taxon>Pseudomonadota</taxon>
        <taxon>Alphaproteobacteria</taxon>
        <taxon>Sphingomonadales</taxon>
        <taxon>Sphingomonadaceae</taxon>
        <taxon>Sphingomonas</taxon>
    </lineage>
</organism>
<evidence type="ECO:0000256" key="7">
    <source>
        <dbReference type="HAMAP-Rule" id="MF_02065"/>
    </source>
</evidence>
<keyword evidence="4 7" id="KW-0472">Membrane</keyword>
<dbReference type="EMBL" id="QQWO01000005">
    <property type="protein sequence ID" value="RSV04889.1"/>
    <property type="molecule type" value="Genomic_DNA"/>
</dbReference>
<dbReference type="HAMAP" id="MF_02065">
    <property type="entry name" value="MltG"/>
    <property type="match status" value="1"/>
</dbReference>
<evidence type="ECO:0000256" key="2">
    <source>
        <dbReference type="ARBA" id="ARBA00022692"/>
    </source>
</evidence>
<dbReference type="GO" id="GO:0005886">
    <property type="term" value="C:plasma membrane"/>
    <property type="evidence" value="ECO:0007669"/>
    <property type="project" value="UniProtKB-UniRule"/>
</dbReference>
<dbReference type="PANTHER" id="PTHR30518:SF2">
    <property type="entry name" value="ENDOLYTIC MUREIN TRANSGLYCOSYLASE"/>
    <property type="match status" value="1"/>
</dbReference>
<evidence type="ECO:0000256" key="1">
    <source>
        <dbReference type="ARBA" id="ARBA00022475"/>
    </source>
</evidence>
<dbReference type="EMBL" id="CP018820">
    <property type="protein sequence ID" value="APR55026.1"/>
    <property type="molecule type" value="Genomic_DNA"/>
</dbReference>
<protein>
    <recommendedName>
        <fullName evidence="7">Endolytic murein transglycosylase</fullName>
        <ecNumber evidence="7">4.2.2.29</ecNumber>
    </recommendedName>
    <alternativeName>
        <fullName evidence="7">Peptidoglycan lytic transglycosylase</fullName>
    </alternativeName>
    <alternativeName>
        <fullName evidence="7">Peptidoglycan polymerization terminase</fullName>
    </alternativeName>
</protein>
<dbReference type="Proteomes" id="UP000185161">
    <property type="component" value="Chromosome"/>
</dbReference>
<accession>A0A1L6JGE0</accession>
<feature type="site" description="Important for catalytic activity" evidence="7">
    <location>
        <position position="198"/>
    </location>
</feature>
<evidence type="ECO:0000256" key="3">
    <source>
        <dbReference type="ARBA" id="ARBA00022989"/>
    </source>
</evidence>
<name>A0A1L6JGE0_9SPHN</name>
<evidence type="ECO:0000256" key="4">
    <source>
        <dbReference type="ARBA" id="ARBA00023136"/>
    </source>
</evidence>
<dbReference type="InterPro" id="IPR003770">
    <property type="entry name" value="MLTG-like"/>
</dbReference>
<evidence type="ECO:0000313" key="11">
    <source>
        <dbReference type="Proteomes" id="UP000286681"/>
    </source>
</evidence>
<comment type="function">
    <text evidence="7">Functions as a peptidoglycan terminase that cleaves nascent peptidoglycan strands endolytically to terminate their elongation.</text>
</comment>
<dbReference type="Proteomes" id="UP000286681">
    <property type="component" value="Unassembled WGS sequence"/>
</dbReference>
<gene>
    <name evidence="7 9" type="primary">mltG</name>
    <name evidence="8" type="ORF">BRX40_13090</name>
    <name evidence="9" type="ORF">CA257_07870</name>
</gene>
<evidence type="ECO:0000313" key="9">
    <source>
        <dbReference type="EMBL" id="RSV04889.1"/>
    </source>
</evidence>
<evidence type="ECO:0000256" key="6">
    <source>
        <dbReference type="ARBA" id="ARBA00023316"/>
    </source>
</evidence>
<dbReference type="KEGG" id="skr:BRX40_13090"/>
<evidence type="ECO:0000313" key="8">
    <source>
        <dbReference type="EMBL" id="APR55026.1"/>
    </source>
</evidence>
<evidence type="ECO:0000313" key="10">
    <source>
        <dbReference type="Proteomes" id="UP000185161"/>
    </source>
</evidence>
<dbReference type="GeneID" id="44133498"/>